<name>A0ABU4NYW6_9ACTN</name>
<evidence type="ECO:0000313" key="3">
    <source>
        <dbReference type="EMBL" id="MDX3707113.1"/>
    </source>
</evidence>
<feature type="chain" id="PRO_5045372121" description="Holin" evidence="2">
    <location>
        <begin position="27"/>
        <end position="65"/>
    </location>
</feature>
<keyword evidence="2" id="KW-0732">Signal</keyword>
<evidence type="ECO:0000256" key="1">
    <source>
        <dbReference type="SAM" id="Phobius"/>
    </source>
</evidence>
<feature type="transmembrane region" description="Helical" evidence="1">
    <location>
        <begin position="36"/>
        <end position="53"/>
    </location>
</feature>
<comment type="caution">
    <text evidence="3">The sequence shown here is derived from an EMBL/GenBank/DDBJ whole genome shotgun (WGS) entry which is preliminary data.</text>
</comment>
<dbReference type="RefSeq" id="WP_119580429.1">
    <property type="nucleotide sequence ID" value="NZ_JARAUS010000041.1"/>
</dbReference>
<dbReference type="Proteomes" id="UP001271274">
    <property type="component" value="Unassembled WGS sequence"/>
</dbReference>
<keyword evidence="1" id="KW-1133">Transmembrane helix</keyword>
<sequence>MKISKYAKAIVAAVIAGGSALSTAIADDVITGTEAWIIAGAVLSALGITWAVPNSGVATREDSPA</sequence>
<proteinExistence type="predicted"/>
<gene>
    <name evidence="3" type="ORF">PV662_47090</name>
</gene>
<keyword evidence="1" id="KW-0472">Membrane</keyword>
<organism evidence="3 4">
    <name type="scientific">Streptomyces europaeiscabiei</name>
    <dbReference type="NCBI Taxonomy" id="146819"/>
    <lineage>
        <taxon>Bacteria</taxon>
        <taxon>Bacillati</taxon>
        <taxon>Actinomycetota</taxon>
        <taxon>Actinomycetes</taxon>
        <taxon>Kitasatosporales</taxon>
        <taxon>Streptomycetaceae</taxon>
        <taxon>Streptomyces</taxon>
    </lineage>
</organism>
<keyword evidence="1" id="KW-0812">Transmembrane</keyword>
<keyword evidence="4" id="KW-1185">Reference proteome</keyword>
<feature type="signal peptide" evidence="2">
    <location>
        <begin position="1"/>
        <end position="26"/>
    </location>
</feature>
<evidence type="ECO:0000256" key="2">
    <source>
        <dbReference type="SAM" id="SignalP"/>
    </source>
</evidence>
<accession>A0ABU4NYW6</accession>
<evidence type="ECO:0008006" key="5">
    <source>
        <dbReference type="Google" id="ProtNLM"/>
    </source>
</evidence>
<evidence type="ECO:0000313" key="4">
    <source>
        <dbReference type="Proteomes" id="UP001271274"/>
    </source>
</evidence>
<reference evidence="3 4" key="1">
    <citation type="journal article" date="2023" name="Microb. Genom.">
        <title>Mesoterricola silvestris gen. nov., sp. nov., Mesoterricola sediminis sp. nov., Geothrix oryzae sp. nov., Geothrix edaphica sp. nov., Geothrix rubra sp. nov., and Geothrix limicola sp. nov., six novel members of Acidobacteriota isolated from soils.</title>
        <authorList>
            <person name="Weisberg A.J."/>
            <person name="Pearce E."/>
            <person name="Kramer C.G."/>
            <person name="Chang J.H."/>
            <person name="Clarke C.R."/>
        </authorList>
    </citation>
    <scope>NUCLEOTIDE SEQUENCE [LARGE SCALE GENOMIC DNA]</scope>
    <source>
        <strain evidence="3 4">ID09-01A</strain>
    </source>
</reference>
<protein>
    <recommendedName>
        <fullName evidence="5">Holin</fullName>
    </recommendedName>
</protein>
<dbReference type="EMBL" id="JARAYU010000041">
    <property type="protein sequence ID" value="MDX3707113.1"/>
    <property type="molecule type" value="Genomic_DNA"/>
</dbReference>